<reference evidence="2 3" key="1">
    <citation type="submission" date="2016-10" db="EMBL/GenBank/DDBJ databases">
        <authorList>
            <person name="de Groot N.N."/>
        </authorList>
    </citation>
    <scope>NUCLEOTIDE SEQUENCE [LARGE SCALE GENOMIC DNA]</scope>
    <source>
        <strain evidence="2 3">DSM 8512</strain>
    </source>
</reference>
<evidence type="ECO:0000313" key="2">
    <source>
        <dbReference type="EMBL" id="SEN58345.1"/>
    </source>
</evidence>
<evidence type="ECO:0000313" key="3">
    <source>
        <dbReference type="Proteomes" id="UP000199054"/>
    </source>
</evidence>
<keyword evidence="3" id="KW-1185">Reference proteome</keyword>
<dbReference type="Pfam" id="PF00188">
    <property type="entry name" value="CAP"/>
    <property type="match status" value="1"/>
</dbReference>
<gene>
    <name evidence="2" type="ORF">SAMN04489859_101042</name>
</gene>
<proteinExistence type="predicted"/>
<sequence>MAVPLHKAQVAPPARGRAMAPIRRILHSLWLSLPRMATRLPATDNKPQDIDPTMTRLRTLAALGCALLVTACATTTTTTDESAAPGTRFSDSDIQATAPGTAQCIASSQAQNAAGVQATNTVRRGAGLPPVRSSTVLAEAAARHACDMAQRGRMAHHGSGSKGPSDRVKSLGYQPMITAENIAAGPYGLERVLAEWNGSSGHRANMLIPQVSEFGIGQAIGPDGRTRFWAAVYAAPRGR</sequence>
<dbReference type="CDD" id="cd05379">
    <property type="entry name" value="CAP_bacterial"/>
    <property type="match status" value="1"/>
</dbReference>
<evidence type="ECO:0000259" key="1">
    <source>
        <dbReference type="Pfam" id="PF00188"/>
    </source>
</evidence>
<name>A0A1H8HQU7_9RHOB</name>
<dbReference type="STRING" id="34002.SAMN04489859_101042"/>
<dbReference type="SUPFAM" id="SSF55797">
    <property type="entry name" value="PR-1-like"/>
    <property type="match status" value="1"/>
</dbReference>
<dbReference type="PANTHER" id="PTHR31157">
    <property type="entry name" value="SCP DOMAIN-CONTAINING PROTEIN"/>
    <property type="match status" value="1"/>
</dbReference>
<organism evidence="2 3">
    <name type="scientific">Paracoccus alcaliphilus</name>
    <dbReference type="NCBI Taxonomy" id="34002"/>
    <lineage>
        <taxon>Bacteria</taxon>
        <taxon>Pseudomonadati</taxon>
        <taxon>Pseudomonadota</taxon>
        <taxon>Alphaproteobacteria</taxon>
        <taxon>Rhodobacterales</taxon>
        <taxon>Paracoccaceae</taxon>
        <taxon>Paracoccus</taxon>
    </lineage>
</organism>
<feature type="domain" description="SCP" evidence="1">
    <location>
        <begin position="117"/>
        <end position="233"/>
    </location>
</feature>
<dbReference type="AlphaFoldDB" id="A0A1H8HQU7"/>
<dbReference type="Gene3D" id="3.40.33.10">
    <property type="entry name" value="CAP"/>
    <property type="match status" value="1"/>
</dbReference>
<dbReference type="PANTHER" id="PTHR31157:SF1">
    <property type="entry name" value="SCP DOMAIN-CONTAINING PROTEIN"/>
    <property type="match status" value="1"/>
</dbReference>
<dbReference type="InterPro" id="IPR014044">
    <property type="entry name" value="CAP_dom"/>
</dbReference>
<dbReference type="InterPro" id="IPR035940">
    <property type="entry name" value="CAP_sf"/>
</dbReference>
<protein>
    <submittedName>
        <fullName evidence="2">Uncharacterized conserved protein YkwD, contains CAP (CSP/antigen 5/PR1) domain</fullName>
    </submittedName>
</protein>
<dbReference type="EMBL" id="FODE01000010">
    <property type="protein sequence ID" value="SEN58345.1"/>
    <property type="molecule type" value="Genomic_DNA"/>
</dbReference>
<dbReference type="Proteomes" id="UP000199054">
    <property type="component" value="Unassembled WGS sequence"/>
</dbReference>
<accession>A0A1H8HQU7</accession>